<evidence type="ECO:0000313" key="1">
    <source>
        <dbReference type="EMBL" id="GAG09335.1"/>
    </source>
</evidence>
<organism evidence="1">
    <name type="scientific">marine sediment metagenome</name>
    <dbReference type="NCBI Taxonomy" id="412755"/>
    <lineage>
        <taxon>unclassified sequences</taxon>
        <taxon>metagenomes</taxon>
        <taxon>ecological metagenomes</taxon>
    </lineage>
</organism>
<protein>
    <submittedName>
        <fullName evidence="1">Uncharacterized protein</fullName>
    </submittedName>
</protein>
<gene>
    <name evidence="1" type="ORF">S01H1_46614</name>
</gene>
<feature type="non-terminal residue" evidence="1">
    <location>
        <position position="40"/>
    </location>
</feature>
<name>X0UUC3_9ZZZZ</name>
<reference evidence="1" key="1">
    <citation type="journal article" date="2014" name="Front. Microbiol.">
        <title>High frequency of phylogenetically diverse reductive dehalogenase-homologous genes in deep subseafloor sedimentary metagenomes.</title>
        <authorList>
            <person name="Kawai M."/>
            <person name="Futagami T."/>
            <person name="Toyoda A."/>
            <person name="Takaki Y."/>
            <person name="Nishi S."/>
            <person name="Hori S."/>
            <person name="Arai W."/>
            <person name="Tsubouchi T."/>
            <person name="Morono Y."/>
            <person name="Uchiyama I."/>
            <person name="Ito T."/>
            <person name="Fujiyama A."/>
            <person name="Inagaki F."/>
            <person name="Takami H."/>
        </authorList>
    </citation>
    <scope>NUCLEOTIDE SEQUENCE</scope>
    <source>
        <strain evidence="1">Expedition CK06-06</strain>
    </source>
</reference>
<sequence length="40" mass="4852">MQRFFQGPDDLLRQLQEDFLNTESDDPEYLANYKAKMDRL</sequence>
<dbReference type="AlphaFoldDB" id="X0UUC3"/>
<proteinExistence type="predicted"/>
<accession>X0UUC3</accession>
<dbReference type="EMBL" id="BARS01029854">
    <property type="protein sequence ID" value="GAG09335.1"/>
    <property type="molecule type" value="Genomic_DNA"/>
</dbReference>
<comment type="caution">
    <text evidence="1">The sequence shown here is derived from an EMBL/GenBank/DDBJ whole genome shotgun (WGS) entry which is preliminary data.</text>
</comment>